<dbReference type="PANTHER" id="PTHR24201">
    <property type="entry name" value="ANK_REP_REGION DOMAIN-CONTAINING PROTEIN"/>
    <property type="match status" value="1"/>
</dbReference>
<dbReference type="EMBL" id="KV878211">
    <property type="protein sequence ID" value="OJJ37780.1"/>
    <property type="molecule type" value="Genomic_DNA"/>
</dbReference>
<dbReference type="PROSITE" id="PS50088">
    <property type="entry name" value="ANK_REPEAT"/>
    <property type="match status" value="1"/>
</dbReference>
<dbReference type="InterPro" id="IPR036770">
    <property type="entry name" value="Ankyrin_rpt-contain_sf"/>
</dbReference>
<name>A0A1L9RS76_ASPWE</name>
<gene>
    <name evidence="4" type="ORF">ASPWEDRAFT_39522</name>
</gene>
<evidence type="ECO:0000256" key="1">
    <source>
        <dbReference type="ARBA" id="ARBA00022737"/>
    </source>
</evidence>
<evidence type="ECO:0000313" key="4">
    <source>
        <dbReference type="EMBL" id="OJJ37780.1"/>
    </source>
</evidence>
<organism evidence="4 5">
    <name type="scientific">Aspergillus wentii DTO 134E9</name>
    <dbReference type="NCBI Taxonomy" id="1073089"/>
    <lineage>
        <taxon>Eukaryota</taxon>
        <taxon>Fungi</taxon>
        <taxon>Dikarya</taxon>
        <taxon>Ascomycota</taxon>
        <taxon>Pezizomycotina</taxon>
        <taxon>Eurotiomycetes</taxon>
        <taxon>Eurotiomycetidae</taxon>
        <taxon>Eurotiales</taxon>
        <taxon>Aspergillaceae</taxon>
        <taxon>Aspergillus</taxon>
        <taxon>Aspergillus subgen. Cremei</taxon>
    </lineage>
</organism>
<dbReference type="SMART" id="SM00248">
    <property type="entry name" value="ANK"/>
    <property type="match status" value="6"/>
</dbReference>
<dbReference type="SUPFAM" id="SSF48403">
    <property type="entry name" value="Ankyrin repeat"/>
    <property type="match status" value="1"/>
</dbReference>
<proteinExistence type="predicted"/>
<keyword evidence="5" id="KW-1185">Reference proteome</keyword>
<dbReference type="RefSeq" id="XP_040691456.1">
    <property type="nucleotide sequence ID" value="XM_040835106.1"/>
</dbReference>
<feature type="repeat" description="ANK" evidence="3">
    <location>
        <begin position="159"/>
        <end position="183"/>
    </location>
</feature>
<evidence type="ECO:0000313" key="5">
    <source>
        <dbReference type="Proteomes" id="UP000184383"/>
    </source>
</evidence>
<dbReference type="GO" id="GO:0005634">
    <property type="term" value="C:nucleus"/>
    <property type="evidence" value="ECO:0007669"/>
    <property type="project" value="TreeGrafter"/>
</dbReference>
<keyword evidence="1" id="KW-0677">Repeat</keyword>
<dbReference type="GeneID" id="63750954"/>
<sequence>MHILDFPLELLLHITDSLEREKDVLVFASLNRQLYDLLIDYLYRRNATSSGASALFWAAQHGQQGTAQRALDNGASLSMTTKNRVTPLLLASKVGQRQMVEYLLNLDGVDVNAADKFGQSSLTWAAKNGYAEIAKLLLTRPEIQLDMPDRARLHPGNSAGYTPLCYAAKNGHADVLQVLLETGRVDVHYRDRKSCFPLFHAAANGHDEVVERLLKVPGMKFNMDCGSCTPLMKAAEGGHEIVVQLLLAMDGIDIDAYDSQTETALAYAAVGGA</sequence>
<protein>
    <submittedName>
        <fullName evidence="4">Uncharacterized protein</fullName>
    </submittedName>
</protein>
<dbReference type="VEuPathDB" id="FungiDB:ASPWEDRAFT_39522"/>
<dbReference type="OrthoDB" id="341259at2759"/>
<evidence type="ECO:0000256" key="2">
    <source>
        <dbReference type="ARBA" id="ARBA00023043"/>
    </source>
</evidence>
<dbReference type="Pfam" id="PF12796">
    <property type="entry name" value="Ank_2"/>
    <property type="match status" value="2"/>
</dbReference>
<reference evidence="5" key="1">
    <citation type="journal article" date="2017" name="Genome Biol.">
        <title>Comparative genomics reveals high biological diversity and specific adaptations in the industrially and medically important fungal genus Aspergillus.</title>
        <authorList>
            <person name="de Vries R.P."/>
            <person name="Riley R."/>
            <person name="Wiebenga A."/>
            <person name="Aguilar-Osorio G."/>
            <person name="Amillis S."/>
            <person name="Uchima C.A."/>
            <person name="Anderluh G."/>
            <person name="Asadollahi M."/>
            <person name="Askin M."/>
            <person name="Barry K."/>
            <person name="Battaglia E."/>
            <person name="Bayram O."/>
            <person name="Benocci T."/>
            <person name="Braus-Stromeyer S.A."/>
            <person name="Caldana C."/>
            <person name="Canovas D."/>
            <person name="Cerqueira G.C."/>
            <person name="Chen F."/>
            <person name="Chen W."/>
            <person name="Choi C."/>
            <person name="Clum A."/>
            <person name="Dos Santos R.A."/>
            <person name="Damasio A.R."/>
            <person name="Diallinas G."/>
            <person name="Emri T."/>
            <person name="Fekete E."/>
            <person name="Flipphi M."/>
            <person name="Freyberg S."/>
            <person name="Gallo A."/>
            <person name="Gournas C."/>
            <person name="Habgood R."/>
            <person name="Hainaut M."/>
            <person name="Harispe M.L."/>
            <person name="Henrissat B."/>
            <person name="Hilden K.S."/>
            <person name="Hope R."/>
            <person name="Hossain A."/>
            <person name="Karabika E."/>
            <person name="Karaffa L."/>
            <person name="Karanyi Z."/>
            <person name="Krasevec N."/>
            <person name="Kuo A."/>
            <person name="Kusch H."/>
            <person name="LaButti K."/>
            <person name="Lagendijk E.L."/>
            <person name="Lapidus A."/>
            <person name="Levasseur A."/>
            <person name="Lindquist E."/>
            <person name="Lipzen A."/>
            <person name="Logrieco A.F."/>
            <person name="MacCabe A."/>
            <person name="Maekelae M.R."/>
            <person name="Malavazi I."/>
            <person name="Melin P."/>
            <person name="Meyer V."/>
            <person name="Mielnichuk N."/>
            <person name="Miskei M."/>
            <person name="Molnar A.P."/>
            <person name="Mule G."/>
            <person name="Ngan C.Y."/>
            <person name="Orejas M."/>
            <person name="Orosz E."/>
            <person name="Ouedraogo J.P."/>
            <person name="Overkamp K.M."/>
            <person name="Park H.-S."/>
            <person name="Perrone G."/>
            <person name="Piumi F."/>
            <person name="Punt P.J."/>
            <person name="Ram A.F."/>
            <person name="Ramon A."/>
            <person name="Rauscher S."/>
            <person name="Record E."/>
            <person name="Riano-Pachon D.M."/>
            <person name="Robert V."/>
            <person name="Roehrig J."/>
            <person name="Ruller R."/>
            <person name="Salamov A."/>
            <person name="Salih N.S."/>
            <person name="Samson R.A."/>
            <person name="Sandor E."/>
            <person name="Sanguinetti M."/>
            <person name="Schuetze T."/>
            <person name="Sepcic K."/>
            <person name="Shelest E."/>
            <person name="Sherlock G."/>
            <person name="Sophianopoulou V."/>
            <person name="Squina F.M."/>
            <person name="Sun H."/>
            <person name="Susca A."/>
            <person name="Todd R.B."/>
            <person name="Tsang A."/>
            <person name="Unkles S.E."/>
            <person name="van de Wiele N."/>
            <person name="van Rossen-Uffink D."/>
            <person name="Oliveira J.V."/>
            <person name="Vesth T.C."/>
            <person name="Visser J."/>
            <person name="Yu J.-H."/>
            <person name="Zhou M."/>
            <person name="Andersen M.R."/>
            <person name="Archer D.B."/>
            <person name="Baker S.E."/>
            <person name="Benoit I."/>
            <person name="Brakhage A.A."/>
            <person name="Braus G.H."/>
            <person name="Fischer R."/>
            <person name="Frisvad J.C."/>
            <person name="Goldman G.H."/>
            <person name="Houbraken J."/>
            <person name="Oakley B."/>
            <person name="Pocsi I."/>
            <person name="Scazzocchio C."/>
            <person name="Seiboth B."/>
            <person name="vanKuyk P.A."/>
            <person name="Wortman J."/>
            <person name="Dyer P.S."/>
            <person name="Grigoriev I.V."/>
        </authorList>
    </citation>
    <scope>NUCLEOTIDE SEQUENCE [LARGE SCALE GENOMIC DNA]</scope>
    <source>
        <strain evidence="5">DTO 134E9</strain>
    </source>
</reference>
<dbReference type="STRING" id="1073089.A0A1L9RS76"/>
<dbReference type="AlphaFoldDB" id="A0A1L9RS76"/>
<dbReference type="InterPro" id="IPR050776">
    <property type="entry name" value="Ank_Repeat/CDKN_Inhibitor"/>
</dbReference>
<dbReference type="InterPro" id="IPR002110">
    <property type="entry name" value="Ankyrin_rpt"/>
</dbReference>
<dbReference type="Proteomes" id="UP000184383">
    <property type="component" value="Unassembled WGS sequence"/>
</dbReference>
<accession>A0A1L9RS76</accession>
<dbReference type="Gene3D" id="1.25.40.20">
    <property type="entry name" value="Ankyrin repeat-containing domain"/>
    <property type="match status" value="3"/>
</dbReference>
<dbReference type="PROSITE" id="PS50297">
    <property type="entry name" value="ANK_REP_REGION"/>
    <property type="match status" value="1"/>
</dbReference>
<dbReference type="PANTHER" id="PTHR24201:SF16">
    <property type="entry name" value="ANKYRIN-1-LIKE-RELATED"/>
    <property type="match status" value="1"/>
</dbReference>
<keyword evidence="2 3" id="KW-0040">ANK repeat</keyword>
<dbReference type="Pfam" id="PF00023">
    <property type="entry name" value="Ank"/>
    <property type="match status" value="1"/>
</dbReference>
<evidence type="ECO:0000256" key="3">
    <source>
        <dbReference type="PROSITE-ProRule" id="PRU00023"/>
    </source>
</evidence>